<dbReference type="AlphaFoldDB" id="A0A6M3JKV2"/>
<proteinExistence type="predicted"/>
<dbReference type="EMBL" id="MT141817">
    <property type="protein sequence ID" value="QJA70744.1"/>
    <property type="molecule type" value="Genomic_DNA"/>
</dbReference>
<accession>A0A6M3JKV2</accession>
<evidence type="ECO:0000313" key="1">
    <source>
        <dbReference type="EMBL" id="QJA70744.1"/>
    </source>
</evidence>
<name>A0A6M3JKV2_9ZZZZ</name>
<sequence length="87" mass="10261">MKCPKCGINHRKVENAHHCNCQIQNEWGNYIILCIDLPGRTTEENMQTTFPEMGIENFRKVKKEKETMDEYMAHFAPDKMDKKGEQK</sequence>
<organism evidence="1">
    <name type="scientific">viral metagenome</name>
    <dbReference type="NCBI Taxonomy" id="1070528"/>
    <lineage>
        <taxon>unclassified sequences</taxon>
        <taxon>metagenomes</taxon>
        <taxon>organismal metagenomes</taxon>
    </lineage>
</organism>
<gene>
    <name evidence="1" type="ORF">MM415A03574_0008</name>
</gene>
<protein>
    <submittedName>
        <fullName evidence="1">Uncharacterized protein</fullName>
    </submittedName>
</protein>
<reference evidence="1" key="1">
    <citation type="submission" date="2020-03" db="EMBL/GenBank/DDBJ databases">
        <title>The deep terrestrial virosphere.</title>
        <authorList>
            <person name="Holmfeldt K."/>
            <person name="Nilsson E."/>
            <person name="Simone D."/>
            <person name="Lopez-Fernandez M."/>
            <person name="Wu X."/>
            <person name="de Brujin I."/>
            <person name="Lundin D."/>
            <person name="Andersson A."/>
            <person name="Bertilsson S."/>
            <person name="Dopson M."/>
        </authorList>
    </citation>
    <scope>NUCLEOTIDE SEQUENCE</scope>
    <source>
        <strain evidence="1">MM415A03574</strain>
    </source>
</reference>